<dbReference type="WBParaSite" id="nRc.2.0.1.t14559-RA">
    <property type="protein sequence ID" value="nRc.2.0.1.t14559-RA"/>
    <property type="gene ID" value="nRc.2.0.1.g14559"/>
</dbReference>
<keyword evidence="1" id="KW-0812">Transmembrane</keyword>
<evidence type="ECO:0000256" key="1">
    <source>
        <dbReference type="SAM" id="Phobius"/>
    </source>
</evidence>
<protein>
    <submittedName>
        <fullName evidence="3">Secreted protein</fullName>
    </submittedName>
</protein>
<organism evidence="2 3">
    <name type="scientific">Romanomermis culicivorax</name>
    <name type="common">Nematode worm</name>
    <dbReference type="NCBI Taxonomy" id="13658"/>
    <lineage>
        <taxon>Eukaryota</taxon>
        <taxon>Metazoa</taxon>
        <taxon>Ecdysozoa</taxon>
        <taxon>Nematoda</taxon>
        <taxon>Enoplea</taxon>
        <taxon>Dorylaimia</taxon>
        <taxon>Mermithida</taxon>
        <taxon>Mermithoidea</taxon>
        <taxon>Mermithidae</taxon>
        <taxon>Romanomermis</taxon>
    </lineage>
</organism>
<keyword evidence="1" id="KW-1133">Transmembrane helix</keyword>
<keyword evidence="2" id="KW-1185">Reference proteome</keyword>
<name>A0A915IL09_ROMCU</name>
<evidence type="ECO:0000313" key="3">
    <source>
        <dbReference type="WBParaSite" id="nRc.2.0.1.t14559-RA"/>
    </source>
</evidence>
<proteinExistence type="predicted"/>
<evidence type="ECO:0000313" key="2">
    <source>
        <dbReference type="Proteomes" id="UP000887565"/>
    </source>
</evidence>
<feature type="transmembrane region" description="Helical" evidence="1">
    <location>
        <begin position="60"/>
        <end position="80"/>
    </location>
</feature>
<sequence length="89" mass="8862">MLWITVPAGGVAPSMGAVAITNVGCEPELLIVAVTVDSAARVRVTVAVGSSAKAMVSKEAVIMAVSVFEVVICSISIGGASSNRALNSC</sequence>
<dbReference type="Proteomes" id="UP000887565">
    <property type="component" value="Unplaced"/>
</dbReference>
<reference evidence="3" key="1">
    <citation type="submission" date="2022-11" db="UniProtKB">
        <authorList>
            <consortium name="WormBaseParasite"/>
        </authorList>
    </citation>
    <scope>IDENTIFICATION</scope>
</reference>
<keyword evidence="1" id="KW-0472">Membrane</keyword>
<dbReference type="AlphaFoldDB" id="A0A915IL09"/>
<accession>A0A915IL09</accession>